<dbReference type="PANTHER" id="PTHR46082:SF11">
    <property type="entry name" value="AAA+ ATPASE DOMAIN-CONTAINING PROTEIN-RELATED"/>
    <property type="match status" value="1"/>
</dbReference>
<sequence>MGKGPLDFIDVEESENDKKKIKGDIVSGPEAGRSPYSNEEYTVGWVSTHSIDMAAAKGMLDEEHGDPQTPPQEADHNTYLLGCMRGFRVVIACLPKDELGAISAAAVARDMLFTFPNIRVGLTVGVGAGIPHYDDNETCDIRLGDVVIGSDRGSSGVIVYDFGKWLPDGSFKNMYALDRPPRPLRAALARKEAEHQTRESKICEYVDNPAQQIHRQDRLDTSPEIHYGIVATGSAVVKHAPTREQIKQRHGAICLEMEAAGLINNFPCIVIRGISNYADSQKNDQWHVYAASTAAACAKELLGFVQLTTLEAERKGKDVLQILNNGMSRPLISSLYLSRDTNIAKVSHEVSQISTHFTHIKQLKKGTEMLKRPG</sequence>
<dbReference type="InterPro" id="IPR000845">
    <property type="entry name" value="Nucleoside_phosphorylase_d"/>
</dbReference>
<dbReference type="STRING" id="1509407.A0A0L1JD87"/>
<dbReference type="RefSeq" id="XP_015410614.1">
    <property type="nucleotide sequence ID" value="XM_015547542.1"/>
</dbReference>
<dbReference type="AlphaFoldDB" id="A0A0L1JD87"/>
<accession>A0A0L1JD87</accession>
<dbReference type="EMBL" id="JNOM01000026">
    <property type="protein sequence ID" value="KNG89691.1"/>
    <property type="molecule type" value="Genomic_DNA"/>
</dbReference>
<organism evidence="3 4">
    <name type="scientific">Aspergillus nomiae NRRL (strain ATCC 15546 / NRRL 13137 / CBS 260.88 / M93)</name>
    <dbReference type="NCBI Taxonomy" id="1509407"/>
    <lineage>
        <taxon>Eukaryota</taxon>
        <taxon>Fungi</taxon>
        <taxon>Dikarya</taxon>
        <taxon>Ascomycota</taxon>
        <taxon>Pezizomycotina</taxon>
        <taxon>Eurotiomycetes</taxon>
        <taxon>Eurotiomycetidae</taxon>
        <taxon>Eurotiales</taxon>
        <taxon>Aspergillaceae</taxon>
        <taxon>Aspergillus</taxon>
        <taxon>Aspergillus subgen. Circumdati</taxon>
    </lineage>
</organism>
<dbReference type="GO" id="GO:0003824">
    <property type="term" value="F:catalytic activity"/>
    <property type="evidence" value="ECO:0007669"/>
    <property type="project" value="InterPro"/>
</dbReference>
<comment type="caution">
    <text evidence="3">The sequence shown here is derived from an EMBL/GenBank/DDBJ whole genome shotgun (WGS) entry which is preliminary data.</text>
</comment>
<dbReference type="SUPFAM" id="SSF53167">
    <property type="entry name" value="Purine and uridine phosphorylases"/>
    <property type="match status" value="1"/>
</dbReference>
<evidence type="ECO:0000259" key="2">
    <source>
        <dbReference type="Pfam" id="PF01048"/>
    </source>
</evidence>
<dbReference type="Proteomes" id="UP000037505">
    <property type="component" value="Unassembled WGS sequence"/>
</dbReference>
<dbReference type="OrthoDB" id="1577640at2759"/>
<evidence type="ECO:0000313" key="3">
    <source>
        <dbReference type="EMBL" id="KNG89691.1"/>
    </source>
</evidence>
<evidence type="ECO:0000313" key="4">
    <source>
        <dbReference type="Proteomes" id="UP000037505"/>
    </source>
</evidence>
<proteinExistence type="predicted"/>
<dbReference type="Gene3D" id="3.40.50.1580">
    <property type="entry name" value="Nucleoside phosphorylase domain"/>
    <property type="match status" value="1"/>
</dbReference>
<reference evidence="3 4" key="1">
    <citation type="submission" date="2014-06" db="EMBL/GenBank/DDBJ databases">
        <title>The Genome of the Aflatoxigenic Filamentous Fungus Aspergillus nomius.</title>
        <authorList>
            <person name="Moore M.G."/>
            <person name="Shannon B.M."/>
            <person name="Brian M.M."/>
        </authorList>
    </citation>
    <scope>NUCLEOTIDE SEQUENCE [LARGE SCALE GENOMIC DNA]</scope>
    <source>
        <strain evidence="3 4">NRRL 13137</strain>
    </source>
</reference>
<feature type="domain" description="Nucleoside phosphorylase" evidence="2">
    <location>
        <begin position="140"/>
        <end position="300"/>
    </location>
</feature>
<dbReference type="InterPro" id="IPR035994">
    <property type="entry name" value="Nucleoside_phosphorylase_sf"/>
</dbReference>
<protein>
    <recommendedName>
        <fullName evidence="2">Nucleoside phosphorylase domain-containing protein</fullName>
    </recommendedName>
</protein>
<keyword evidence="4" id="KW-1185">Reference proteome</keyword>
<dbReference type="PANTHER" id="PTHR46082">
    <property type="entry name" value="ATP/GTP-BINDING PROTEIN-RELATED"/>
    <property type="match status" value="1"/>
</dbReference>
<dbReference type="Pfam" id="PF01048">
    <property type="entry name" value="PNP_UDP_1"/>
    <property type="match status" value="1"/>
</dbReference>
<gene>
    <name evidence="3" type="ORF">ANOM_002285</name>
</gene>
<dbReference type="GO" id="GO:0009116">
    <property type="term" value="P:nucleoside metabolic process"/>
    <property type="evidence" value="ECO:0007669"/>
    <property type="project" value="InterPro"/>
</dbReference>
<dbReference type="GeneID" id="26804089"/>
<evidence type="ECO:0000256" key="1">
    <source>
        <dbReference type="SAM" id="MobiDB-lite"/>
    </source>
</evidence>
<name>A0A0L1JD87_ASPN3</name>
<dbReference type="InterPro" id="IPR053137">
    <property type="entry name" value="NLR-like"/>
</dbReference>
<feature type="region of interest" description="Disordered" evidence="1">
    <location>
        <begin position="1"/>
        <end position="38"/>
    </location>
</feature>